<protein>
    <submittedName>
        <fullName evidence="1">Peptidoglycan/xylan/chitin deacetylase (PgdA/CDA1 family)</fullName>
    </submittedName>
</protein>
<dbReference type="Proteomes" id="UP001241472">
    <property type="component" value="Unassembled WGS sequence"/>
</dbReference>
<organism evidence="1 2">
    <name type="scientific">Neorhizobium huautlense</name>
    <dbReference type="NCBI Taxonomy" id="67774"/>
    <lineage>
        <taxon>Bacteria</taxon>
        <taxon>Pseudomonadati</taxon>
        <taxon>Pseudomonadota</taxon>
        <taxon>Alphaproteobacteria</taxon>
        <taxon>Hyphomicrobiales</taxon>
        <taxon>Rhizobiaceae</taxon>
        <taxon>Rhizobium/Agrobacterium group</taxon>
        <taxon>Neorhizobium</taxon>
    </lineage>
</organism>
<dbReference type="InterPro" id="IPR011330">
    <property type="entry name" value="Glyco_hydro/deAcase_b/a-brl"/>
</dbReference>
<name>A0ABT9Q0T7_9HYPH</name>
<comment type="caution">
    <text evidence="1">The sequence shown here is derived from an EMBL/GenBank/DDBJ whole genome shotgun (WGS) entry which is preliminary data.</text>
</comment>
<accession>A0ABT9Q0T7</accession>
<proteinExistence type="predicted"/>
<dbReference type="CDD" id="cd10928">
    <property type="entry name" value="CE4_u4"/>
    <property type="match status" value="1"/>
</dbReference>
<reference evidence="1 2" key="1">
    <citation type="submission" date="2023-07" db="EMBL/GenBank/DDBJ databases">
        <title>Sorghum-associated microbial communities from plants grown in Nebraska, USA.</title>
        <authorList>
            <person name="Schachtman D."/>
        </authorList>
    </citation>
    <scope>NUCLEOTIDE SEQUENCE [LARGE SCALE GENOMIC DNA]</scope>
    <source>
        <strain evidence="1 2">DS1307</strain>
    </source>
</reference>
<gene>
    <name evidence="1" type="ORF">J2T09_005133</name>
</gene>
<sequence length="249" mass="27015">MTERLLIEALDKLASNGNCVDLWLRDDDCIEPTEALDAFLGAAARQKIPATLAVIPAHTGEALAKRLESEPGVLVTVHGWSHENHAPASVKKRELGLDRPVEVVEGNLRAGLEKLTRLHEVRLFPMLVPPWNRIDATLIERLPGLGFNALSTFGPEKPAAVTMLNTHVDVIDWHGTRGGRDPELLFAETAALCLPGGVIGVLTHHLVHDDVVADFLDRLFSLTAGHPGCRWRSAADILASPAFPADQEA</sequence>
<dbReference type="RefSeq" id="WP_306839853.1">
    <property type="nucleotide sequence ID" value="NZ_JAUSRF010000025.1"/>
</dbReference>
<keyword evidence="2" id="KW-1185">Reference proteome</keyword>
<dbReference type="Gene3D" id="3.20.20.370">
    <property type="entry name" value="Glycoside hydrolase/deacetylase"/>
    <property type="match status" value="1"/>
</dbReference>
<dbReference type="InterPro" id="IPR049591">
    <property type="entry name" value="CE4_u4-like"/>
</dbReference>
<evidence type="ECO:0000313" key="1">
    <source>
        <dbReference type="EMBL" id="MDP9840346.1"/>
    </source>
</evidence>
<dbReference type="SUPFAM" id="SSF88713">
    <property type="entry name" value="Glycoside hydrolase/deacetylase"/>
    <property type="match status" value="1"/>
</dbReference>
<dbReference type="EMBL" id="JAUSRF010000025">
    <property type="protein sequence ID" value="MDP9840346.1"/>
    <property type="molecule type" value="Genomic_DNA"/>
</dbReference>
<evidence type="ECO:0000313" key="2">
    <source>
        <dbReference type="Proteomes" id="UP001241472"/>
    </source>
</evidence>